<evidence type="ECO:0000256" key="1">
    <source>
        <dbReference type="SAM" id="MobiDB-lite"/>
    </source>
</evidence>
<evidence type="ECO:0000313" key="3">
    <source>
        <dbReference type="EMBL" id="EGY19837.1"/>
    </source>
</evidence>
<dbReference type="OrthoDB" id="10377827at2759"/>
<accession>G2WW67</accession>
<reference evidence="3 4" key="1">
    <citation type="submission" date="2008-03" db="EMBL/GenBank/DDBJ databases">
        <title>The Genome Sequence of Verticillium dahliae VdLs.17.</title>
        <authorList>
            <consortium name="The Broad Institute Genome Sequencing Platform"/>
            <person name="Ma L.-J.J."/>
            <person name="Klosterman S.J."/>
            <person name="Subbarao K."/>
            <person name="Dobinson K."/>
            <person name="Veronese P."/>
            <person name="Kang S."/>
            <person name="Gold S.E."/>
            <person name="Young S."/>
            <person name="Jaffe D."/>
            <person name="Gnerre S."/>
            <person name="Berlin A."/>
            <person name="Heiman D."/>
            <person name="Hepburn T."/>
            <person name="Sykes S."/>
            <person name="Alvarado L."/>
            <person name="Kodira C.D."/>
            <person name="Lander E."/>
            <person name="Galagan J."/>
            <person name="Nusbaum C."/>
            <person name="Birren B."/>
        </authorList>
    </citation>
    <scope>NUCLEOTIDE SEQUENCE [LARGE SCALE GENOMIC DNA]</scope>
    <source>
        <strain evidence="4">VdLs.17 / ATCC MYA-4575 / FGSC 10137</strain>
    </source>
</reference>
<protein>
    <submittedName>
        <fullName evidence="3">Uncharacterized protein</fullName>
    </submittedName>
</protein>
<organism evidence="3 4">
    <name type="scientific">Verticillium dahliae (strain VdLs.17 / ATCC MYA-4575 / FGSC 10137)</name>
    <name type="common">Verticillium wilt</name>
    <dbReference type="NCBI Taxonomy" id="498257"/>
    <lineage>
        <taxon>Eukaryota</taxon>
        <taxon>Fungi</taxon>
        <taxon>Dikarya</taxon>
        <taxon>Ascomycota</taxon>
        <taxon>Pezizomycotina</taxon>
        <taxon>Sordariomycetes</taxon>
        <taxon>Hypocreomycetidae</taxon>
        <taxon>Glomerellales</taxon>
        <taxon>Plectosphaerellaceae</taxon>
        <taxon>Verticillium</taxon>
    </lineage>
</organism>
<dbReference type="InParanoid" id="G2WW67"/>
<keyword evidence="4" id="KW-1185">Reference proteome</keyword>
<dbReference type="HOGENOM" id="CLU_1078485_0_0_1"/>
<feature type="compositionally biased region" description="Low complexity" evidence="1">
    <location>
        <begin position="103"/>
        <end position="114"/>
    </location>
</feature>
<proteinExistence type="predicted"/>
<dbReference type="GeneID" id="20703316"/>
<keyword evidence="2" id="KW-1133">Transmembrane helix</keyword>
<dbReference type="EMBL" id="DS572697">
    <property type="protein sequence ID" value="EGY19837.1"/>
    <property type="molecule type" value="Genomic_DNA"/>
</dbReference>
<dbReference type="Proteomes" id="UP000001611">
    <property type="component" value="Chromosome 7"/>
</dbReference>
<dbReference type="eggNOG" id="ENOG502RAHH">
    <property type="taxonomic scope" value="Eukaryota"/>
</dbReference>
<sequence length="314" mass="32834">MRRLSVPGLAGTGTGLGLLAIVSETTFENNTEDESLQLATTQEPTTQAKHQHTTLTMDYTRQNDDPFVDMPAMPSPTRQSAVPAPLKMDYVNKASSTPYAHGSPSSPETSPRPRLAVHTTAASTNGTAPLLALQPPPPRTPPASDRPSTPPKPFVELWTPDSPSAAHPGLPPPPALAYDPPLTRARTRSNEDAGSVYSASPFADTNSLYSSDGGYSPPRKQQEASRSRLALVLGPGSGAGASARGEHYRGSLETGSLHEGKAVVASEDLAARRRRGQKVKLGAWACALGVALVLLVTLGVGVGIGVIRGAAKEE</sequence>
<name>G2WW67_VERDV</name>
<dbReference type="STRING" id="498257.G2WW67"/>
<dbReference type="OMA" id="RCIGRTW"/>
<dbReference type="AlphaFoldDB" id="G2WW67"/>
<keyword evidence="2" id="KW-0812">Transmembrane</keyword>
<feature type="region of interest" description="Disordered" evidence="1">
    <location>
        <begin position="61"/>
        <end position="226"/>
    </location>
</feature>
<dbReference type="RefSeq" id="XP_009656177.1">
    <property type="nucleotide sequence ID" value="XM_009657882.1"/>
</dbReference>
<feature type="transmembrane region" description="Helical" evidence="2">
    <location>
        <begin position="281"/>
        <end position="307"/>
    </location>
</feature>
<evidence type="ECO:0000313" key="4">
    <source>
        <dbReference type="Proteomes" id="UP000001611"/>
    </source>
</evidence>
<keyword evidence="2" id="KW-0472">Membrane</keyword>
<gene>
    <name evidence="3" type="ORF">VDAG_01853</name>
</gene>
<evidence type="ECO:0000256" key="2">
    <source>
        <dbReference type="SAM" id="Phobius"/>
    </source>
</evidence>
<dbReference type="KEGG" id="vda:VDAG_01853"/>